<feature type="region of interest" description="Disordered" evidence="1">
    <location>
        <begin position="223"/>
        <end position="254"/>
    </location>
</feature>
<proteinExistence type="predicted"/>
<organism evidence="2 3">
    <name type="scientific">Phytophthora megakarya</name>
    <dbReference type="NCBI Taxonomy" id="4795"/>
    <lineage>
        <taxon>Eukaryota</taxon>
        <taxon>Sar</taxon>
        <taxon>Stramenopiles</taxon>
        <taxon>Oomycota</taxon>
        <taxon>Peronosporomycetes</taxon>
        <taxon>Peronosporales</taxon>
        <taxon>Peronosporaceae</taxon>
        <taxon>Phytophthora</taxon>
    </lineage>
</organism>
<protein>
    <submittedName>
        <fullName evidence="2">Uncharacterized protein</fullName>
    </submittedName>
</protein>
<sequence length="466" mass="52136">MGRRGVQQLTPAEWREALEQQIREKEQQRASHEAPHRRSQSAPQQQDSEELVPSVPRLRASTSTFSREGEGSVAGRRRCFQQQSREDYIKGLKEQIEEKKRLAQEAQEKERVGRRRLSSKENDDAEVRRESCTDGERQTENENAETNEPHLELQDRIAEAKSTGLSNQDQVEPCPTPALKVNAGDDPVAITKIADFCEELKKQNEDVKRQLSEQHDVLSRLHSSLAGETENNDVRSASKFQGKTQFASVKKTKAKGPKSKLPVVLTVVPRPRPARGETKIPFPGKRPSSLLRSTGVDIVKGFSQMAQPESTLQKAEEKTEIRTRVDKSPIEDKVLATESLSKNLGEEYPPVNEIETNSLNIKESVKRQDFTAEVLRDEVKDKANNDYSPKESLSANTCDLGGISACIALQSENIDDELPIDAESKLVHDWESCSISDKMLECTSIAILDGSSSLISLDKPLLDLFQ</sequence>
<feature type="compositionally biased region" description="Basic and acidic residues" evidence="1">
    <location>
        <begin position="100"/>
        <end position="111"/>
    </location>
</feature>
<feature type="compositionally biased region" description="Basic and acidic residues" evidence="1">
    <location>
        <begin position="118"/>
        <end position="140"/>
    </location>
</feature>
<gene>
    <name evidence="2" type="ORF">PHMEG_000270</name>
</gene>
<dbReference type="Proteomes" id="UP000198211">
    <property type="component" value="Unassembled WGS sequence"/>
</dbReference>
<reference evidence="3" key="1">
    <citation type="submission" date="2017-03" db="EMBL/GenBank/DDBJ databases">
        <title>Phytopthora megakarya and P. palmivora, two closely related causual agents of cacao black pod achieved similar genome size and gene model numbers by different mechanisms.</title>
        <authorList>
            <person name="Ali S."/>
            <person name="Shao J."/>
            <person name="Larry D.J."/>
            <person name="Kronmiller B."/>
            <person name="Shen D."/>
            <person name="Strem M.D."/>
            <person name="Melnick R.L."/>
            <person name="Guiltinan M.J."/>
            <person name="Tyler B.M."/>
            <person name="Meinhardt L.W."/>
            <person name="Bailey B.A."/>
        </authorList>
    </citation>
    <scope>NUCLEOTIDE SEQUENCE [LARGE SCALE GENOMIC DNA]</scope>
    <source>
        <strain evidence="3">zdho120</strain>
    </source>
</reference>
<evidence type="ECO:0000313" key="2">
    <source>
        <dbReference type="EMBL" id="OWZ24660.1"/>
    </source>
</evidence>
<name>A0A225X600_9STRA</name>
<evidence type="ECO:0000256" key="1">
    <source>
        <dbReference type="SAM" id="MobiDB-lite"/>
    </source>
</evidence>
<feature type="compositionally biased region" description="Polar residues" evidence="1">
    <location>
        <begin position="234"/>
        <end position="247"/>
    </location>
</feature>
<dbReference type="OrthoDB" id="122103at2759"/>
<accession>A0A225X600</accession>
<dbReference type="EMBL" id="NBNE01000006">
    <property type="protein sequence ID" value="OWZ24660.1"/>
    <property type="molecule type" value="Genomic_DNA"/>
</dbReference>
<comment type="caution">
    <text evidence="2">The sequence shown here is derived from an EMBL/GenBank/DDBJ whole genome shotgun (WGS) entry which is preliminary data.</text>
</comment>
<keyword evidence="3" id="KW-1185">Reference proteome</keyword>
<evidence type="ECO:0000313" key="3">
    <source>
        <dbReference type="Proteomes" id="UP000198211"/>
    </source>
</evidence>
<dbReference type="AlphaFoldDB" id="A0A225X600"/>
<feature type="region of interest" description="Disordered" evidence="1">
    <location>
        <begin position="100"/>
        <end position="152"/>
    </location>
</feature>
<feature type="region of interest" description="Disordered" evidence="1">
    <location>
        <begin position="20"/>
        <end position="83"/>
    </location>
</feature>
<feature type="compositionally biased region" description="Basic and acidic residues" evidence="1">
    <location>
        <begin position="20"/>
        <end position="36"/>
    </location>
</feature>